<accession>A0ABN1JIA0</accession>
<reference evidence="10 11" key="1">
    <citation type="journal article" date="2019" name="Int. J. Syst. Evol. Microbiol.">
        <title>The Global Catalogue of Microorganisms (GCM) 10K type strain sequencing project: providing services to taxonomists for standard genome sequencing and annotation.</title>
        <authorList>
            <consortium name="The Broad Institute Genomics Platform"/>
            <consortium name="The Broad Institute Genome Sequencing Center for Infectious Disease"/>
            <person name="Wu L."/>
            <person name="Ma J."/>
        </authorList>
    </citation>
    <scope>NUCLEOTIDE SEQUENCE [LARGE SCALE GENOMIC DNA]</scope>
    <source>
        <strain evidence="10 11">JCM 15976</strain>
    </source>
</reference>
<dbReference type="InterPro" id="IPR017871">
    <property type="entry name" value="ABC_transporter-like_CS"/>
</dbReference>
<evidence type="ECO:0000256" key="4">
    <source>
        <dbReference type="ARBA" id="ARBA00022840"/>
    </source>
</evidence>
<keyword evidence="6 7" id="KW-0472">Membrane</keyword>
<dbReference type="SUPFAM" id="SSF52540">
    <property type="entry name" value="P-loop containing nucleoside triphosphate hydrolases"/>
    <property type="match status" value="1"/>
</dbReference>
<feature type="domain" description="ABC transmembrane type-1" evidence="9">
    <location>
        <begin position="30"/>
        <end position="311"/>
    </location>
</feature>
<feature type="transmembrane region" description="Helical" evidence="7">
    <location>
        <begin position="282"/>
        <end position="304"/>
    </location>
</feature>
<dbReference type="Proteomes" id="UP001500736">
    <property type="component" value="Unassembled WGS sequence"/>
</dbReference>
<evidence type="ECO:0000256" key="5">
    <source>
        <dbReference type="ARBA" id="ARBA00022989"/>
    </source>
</evidence>
<name>A0ABN1JIA0_9FLAO</name>
<keyword evidence="3" id="KW-0547">Nucleotide-binding</keyword>
<dbReference type="SMART" id="SM00382">
    <property type="entry name" value="AAA"/>
    <property type="match status" value="1"/>
</dbReference>
<comment type="subcellular location">
    <subcellularLocation>
        <location evidence="1">Cell membrane</location>
        <topology evidence="1">Multi-pass membrane protein</topology>
    </subcellularLocation>
</comment>
<dbReference type="InterPro" id="IPR036640">
    <property type="entry name" value="ABC1_TM_sf"/>
</dbReference>
<keyword evidence="2 7" id="KW-0812">Transmembrane</keyword>
<dbReference type="EMBL" id="BAAAGF010000001">
    <property type="protein sequence ID" value="GAA0740406.1"/>
    <property type="molecule type" value="Genomic_DNA"/>
</dbReference>
<evidence type="ECO:0000259" key="8">
    <source>
        <dbReference type="PROSITE" id="PS50893"/>
    </source>
</evidence>
<dbReference type="SUPFAM" id="SSF90123">
    <property type="entry name" value="ABC transporter transmembrane region"/>
    <property type="match status" value="1"/>
</dbReference>
<dbReference type="InterPro" id="IPR011527">
    <property type="entry name" value="ABC1_TM_dom"/>
</dbReference>
<dbReference type="Pfam" id="PF00664">
    <property type="entry name" value="ABC_membrane"/>
    <property type="match status" value="1"/>
</dbReference>
<feature type="domain" description="ABC transporter" evidence="8">
    <location>
        <begin position="346"/>
        <end position="571"/>
    </location>
</feature>
<dbReference type="InterPro" id="IPR027417">
    <property type="entry name" value="P-loop_NTPase"/>
</dbReference>
<keyword evidence="4 10" id="KW-0067">ATP-binding</keyword>
<dbReference type="Gene3D" id="1.20.1560.10">
    <property type="entry name" value="ABC transporter type 1, transmembrane domain"/>
    <property type="match status" value="1"/>
</dbReference>
<evidence type="ECO:0000256" key="6">
    <source>
        <dbReference type="ARBA" id="ARBA00023136"/>
    </source>
</evidence>
<feature type="transmembrane region" description="Helical" evidence="7">
    <location>
        <begin position="64"/>
        <end position="81"/>
    </location>
</feature>
<sequence>MKDNPYISLLSISWKYANKKNKSLFVLVYVMYIITNSILASFPLVYGWFVDSLQYNTQDAIKNVWIYIIGYFSLVIGFWLFHAPARMIERKLAFEISSSFLENLVEKLTNLDILWHKKNHSASLINRLRKGFLGLRGFFENGFVYFQTIMQLLISSVAMIYFSPLFGSIAIGLGVFAIWVNFKYDKPFIKSLNEFNEEEHKTLAMLTDSLSNIMTVITLRLNKKIMQELDIMLKQMSPSFRQNTIIAIKKWLTANLLSSFTYAFIIVGYLYSNYNSGTDFKIGPLVALIAFITQFTVAFNNVVLNYTNIVQYYADVSTVNMVNDEFDAYKKTFNNYKSAPSNWESIEIQGINYSHVNKKECKIIFENATLDIERNRNMVLVGNSGIGKSTLLSIIKGMYRLDSQPKLLIDSVAYSNWNTLTELTTLFPQDPEIFENTILFNLTMGIPFETAEIDEACRIACIDEFIESLSEGINTKIVENGNNLSGGQKQRLALARGVLAAKNNSIVLLDEPTSNIDPQTEIKIFKNLFEHWSDKVLICTTHNTEIQNLFKIKLKIENKQILNEDIPTSFS</sequence>
<feature type="transmembrane region" description="Helical" evidence="7">
    <location>
        <begin position="133"/>
        <end position="154"/>
    </location>
</feature>
<dbReference type="PROSITE" id="PS50929">
    <property type="entry name" value="ABC_TM1F"/>
    <property type="match status" value="1"/>
</dbReference>
<feature type="transmembrane region" description="Helical" evidence="7">
    <location>
        <begin position="24"/>
        <end position="49"/>
    </location>
</feature>
<proteinExistence type="predicted"/>
<evidence type="ECO:0000256" key="2">
    <source>
        <dbReference type="ARBA" id="ARBA00022692"/>
    </source>
</evidence>
<dbReference type="Gene3D" id="3.40.50.300">
    <property type="entry name" value="P-loop containing nucleotide triphosphate hydrolases"/>
    <property type="match status" value="1"/>
</dbReference>
<dbReference type="InterPro" id="IPR003439">
    <property type="entry name" value="ABC_transporter-like_ATP-bd"/>
</dbReference>
<dbReference type="PANTHER" id="PTHR24221">
    <property type="entry name" value="ATP-BINDING CASSETTE SUB-FAMILY B"/>
    <property type="match status" value="1"/>
</dbReference>
<evidence type="ECO:0000256" key="7">
    <source>
        <dbReference type="SAM" id="Phobius"/>
    </source>
</evidence>
<evidence type="ECO:0000256" key="1">
    <source>
        <dbReference type="ARBA" id="ARBA00004651"/>
    </source>
</evidence>
<dbReference type="RefSeq" id="WP_343796359.1">
    <property type="nucleotide sequence ID" value="NZ_BAAAGF010000001.1"/>
</dbReference>
<dbReference type="PROSITE" id="PS50893">
    <property type="entry name" value="ABC_TRANSPORTER_2"/>
    <property type="match status" value="1"/>
</dbReference>
<gene>
    <name evidence="10" type="ORF">GCM10009431_10510</name>
</gene>
<dbReference type="PROSITE" id="PS00211">
    <property type="entry name" value="ABC_TRANSPORTER_1"/>
    <property type="match status" value="1"/>
</dbReference>
<comment type="caution">
    <text evidence="10">The sequence shown here is derived from an EMBL/GenBank/DDBJ whole genome shotgun (WGS) entry which is preliminary data.</text>
</comment>
<dbReference type="InterPro" id="IPR003593">
    <property type="entry name" value="AAA+_ATPase"/>
</dbReference>
<keyword evidence="11" id="KW-1185">Reference proteome</keyword>
<evidence type="ECO:0000313" key="11">
    <source>
        <dbReference type="Proteomes" id="UP001500736"/>
    </source>
</evidence>
<evidence type="ECO:0000256" key="3">
    <source>
        <dbReference type="ARBA" id="ARBA00022741"/>
    </source>
</evidence>
<organism evidence="10 11">
    <name type="scientific">Gaetbulibacter jejuensis</name>
    <dbReference type="NCBI Taxonomy" id="584607"/>
    <lineage>
        <taxon>Bacteria</taxon>
        <taxon>Pseudomonadati</taxon>
        <taxon>Bacteroidota</taxon>
        <taxon>Flavobacteriia</taxon>
        <taxon>Flavobacteriales</taxon>
        <taxon>Flavobacteriaceae</taxon>
        <taxon>Gaetbulibacter</taxon>
    </lineage>
</organism>
<dbReference type="Pfam" id="PF00005">
    <property type="entry name" value="ABC_tran"/>
    <property type="match status" value="1"/>
</dbReference>
<keyword evidence="5 7" id="KW-1133">Transmembrane helix</keyword>
<feature type="transmembrane region" description="Helical" evidence="7">
    <location>
        <begin position="251"/>
        <end position="270"/>
    </location>
</feature>
<protein>
    <submittedName>
        <fullName evidence="10">ABC transporter ATP-binding protein</fullName>
    </submittedName>
</protein>
<dbReference type="InterPro" id="IPR039421">
    <property type="entry name" value="Type_1_exporter"/>
</dbReference>
<evidence type="ECO:0000313" key="10">
    <source>
        <dbReference type="EMBL" id="GAA0740406.1"/>
    </source>
</evidence>
<dbReference type="GO" id="GO:0005524">
    <property type="term" value="F:ATP binding"/>
    <property type="evidence" value="ECO:0007669"/>
    <property type="project" value="UniProtKB-KW"/>
</dbReference>
<dbReference type="PANTHER" id="PTHR24221:SF654">
    <property type="entry name" value="ATP-BINDING CASSETTE SUB-FAMILY B MEMBER 6"/>
    <property type="match status" value="1"/>
</dbReference>
<evidence type="ECO:0000259" key="9">
    <source>
        <dbReference type="PROSITE" id="PS50929"/>
    </source>
</evidence>
<feature type="transmembrane region" description="Helical" evidence="7">
    <location>
        <begin position="160"/>
        <end position="182"/>
    </location>
</feature>